<feature type="compositionally biased region" description="Polar residues" evidence="14">
    <location>
        <begin position="522"/>
        <end position="535"/>
    </location>
</feature>
<dbReference type="SMART" id="SM01331">
    <property type="entry name" value="DUF3635"/>
    <property type="match status" value="1"/>
</dbReference>
<evidence type="ECO:0000256" key="2">
    <source>
        <dbReference type="ARBA" id="ARBA00004496"/>
    </source>
</evidence>
<dbReference type="InterPro" id="IPR017441">
    <property type="entry name" value="Protein_kinase_ATP_BS"/>
</dbReference>
<gene>
    <name evidence="16" type="ORF">RN001_004696</name>
</gene>
<dbReference type="PANTHER" id="PTHR24419:SF18">
    <property type="entry name" value="SERINE_THREONINE-PROTEIN KINASE HASPIN"/>
    <property type="match status" value="1"/>
</dbReference>
<comment type="catalytic activity">
    <reaction evidence="11">
        <text>L-threonyl-[protein] + ATP = O-phospho-L-threonyl-[protein] + ADP + H(+)</text>
        <dbReference type="Rhea" id="RHEA:46608"/>
        <dbReference type="Rhea" id="RHEA-COMP:11060"/>
        <dbReference type="Rhea" id="RHEA-COMP:11605"/>
        <dbReference type="ChEBI" id="CHEBI:15378"/>
        <dbReference type="ChEBI" id="CHEBI:30013"/>
        <dbReference type="ChEBI" id="CHEBI:30616"/>
        <dbReference type="ChEBI" id="CHEBI:61977"/>
        <dbReference type="ChEBI" id="CHEBI:456216"/>
        <dbReference type="EC" id="2.7.11.1"/>
    </reaction>
</comment>
<dbReference type="AlphaFoldDB" id="A0AAN7Q088"/>
<comment type="caution">
    <text evidence="16">The sequence shown here is derived from an EMBL/GenBank/DDBJ whole genome shotgun (WGS) entry which is preliminary data.</text>
</comment>
<dbReference type="InterPro" id="IPR000719">
    <property type="entry name" value="Prot_kinase_dom"/>
</dbReference>
<dbReference type="Gene3D" id="1.10.510.10">
    <property type="entry name" value="Transferase(Phosphotransferase) domain 1"/>
    <property type="match status" value="1"/>
</dbReference>
<evidence type="ECO:0000256" key="13">
    <source>
        <dbReference type="PROSITE-ProRule" id="PRU10141"/>
    </source>
</evidence>
<protein>
    <recommendedName>
        <fullName evidence="3">non-specific serine/threonine protein kinase</fullName>
        <ecNumber evidence="3">2.7.11.1</ecNumber>
    </recommendedName>
</protein>
<dbReference type="GO" id="GO:0005737">
    <property type="term" value="C:cytoplasm"/>
    <property type="evidence" value="ECO:0007669"/>
    <property type="project" value="UniProtKB-SubCell"/>
</dbReference>
<keyword evidence="7" id="KW-0808">Transferase</keyword>
<evidence type="ECO:0000256" key="1">
    <source>
        <dbReference type="ARBA" id="ARBA00004286"/>
    </source>
</evidence>
<dbReference type="InterPro" id="IPR011009">
    <property type="entry name" value="Kinase-like_dom_sf"/>
</dbReference>
<comment type="subcellular location">
    <subcellularLocation>
        <location evidence="1">Chromosome</location>
    </subcellularLocation>
    <subcellularLocation>
        <location evidence="2">Cytoplasm</location>
    </subcellularLocation>
</comment>
<sequence length="1112" mass="126730">MPRAPVAKTYSRKSSYKKNSTDAFNALLAKNLKQRQIFNQKILQIPELPAIDENHHLLADSFENFTAINDTFDKLLKTSQSDLVLNKNELSKADLCNTASQNCKNVSTEKQESTLDKSVIHSLCIEKDSLNQKTDEDFNMLKNYVDDSNQQVHVNGENQSIERSFEPIFSKNFQEANKKIISSTPAVVVNTHLEYTSSINELSPISPKSEKEEPYEERHTWNFKINYKSRHRFKKHRKNKIVNKKQLKTFGRIAKNYIANDDKLNMDPKVLVNNSVDIIGISSSIQLGFSTKQDLSNVKEDTIASPKGPLRYNLRKRTVPITASKSTKFKKNEIFDSTNNSKSKSHNSSNDTTDKQILIAAQSPKELQGNQGSSSCESFQLSSNCNRLSNRVKVYNPMNVSASTNSDDNEISRDSDEELLRDEIGPMALFSEDEHFEINLKEEYSKLNITDLNMSYEETPISKKSAIDTEVCNATRKDSETSILTERSEINVTQPSMSSLDDDIEASHVVNNSSRNVEESDIVSTTQSSNETNDFINGSNEESVFFEYIPSKQNHPYADEEHSYSMTKLESFTNSSESLNNLIINVDTIDISSDEEVENMNYSENSLHHSIDAAENSLCNKSNVFNISTKKFEESPLENKANQNTATETVLTVPKPLFLKTGKPWRRSLLQMRRNSLLNSSTFSSCYSSANCVDCKTNKPSNQGKLGRNIFVKSALSTIRQSINTSLLELSLAVDKTYGPNNIKDTLFQETIGESFHDIPRSNSIYEEESPHERARSIVLRKCGQENPIPFKECYSETTLRNCRKIGEGVYGEVFLYKNSEGTGTVMKVIPIEGDQLVNDEPQKKYSEIVSEIIIAMELSNLRLNIKNNTNGFSELRNVKCVQGRYPERLLDLWDLYNETHKSNNDSPEMFGENQLYIVLELGNGGLDMESFVFKNASEAYALFKQISFTLAIAEQALEFEHRDLHWGNVLISRTDKNKTLKYCLDGREFFVLSNGVEVSIIDFTLSRMKIDDAIIYNDISKDPDLFTATGEYQFEVYKLMQQKNNNEWEHFEAYTNVLWMHYVVDKMINALRYASPFTKTHKDALRQLMQLEKVILKYNSVYDLVNNEFLS</sequence>
<comment type="catalytic activity">
    <reaction evidence="12">
        <text>L-seryl-[protein] + ATP = O-phospho-L-seryl-[protein] + ADP + H(+)</text>
        <dbReference type="Rhea" id="RHEA:17989"/>
        <dbReference type="Rhea" id="RHEA-COMP:9863"/>
        <dbReference type="Rhea" id="RHEA-COMP:11604"/>
        <dbReference type="ChEBI" id="CHEBI:15378"/>
        <dbReference type="ChEBI" id="CHEBI:29999"/>
        <dbReference type="ChEBI" id="CHEBI:30616"/>
        <dbReference type="ChEBI" id="CHEBI:83421"/>
        <dbReference type="ChEBI" id="CHEBI:456216"/>
        <dbReference type="EC" id="2.7.11.1"/>
    </reaction>
</comment>
<reference evidence="17" key="1">
    <citation type="submission" date="2023-01" db="EMBL/GenBank/DDBJ databases">
        <title>Key to firefly adult light organ development and bioluminescence: homeobox transcription factors regulate luciferase expression and transportation to peroxisome.</title>
        <authorList>
            <person name="Fu X."/>
        </authorList>
    </citation>
    <scope>NUCLEOTIDE SEQUENCE [LARGE SCALE GENOMIC DNA]</scope>
</reference>
<feature type="binding site" evidence="13">
    <location>
        <position position="828"/>
    </location>
    <ligand>
        <name>ATP</name>
        <dbReference type="ChEBI" id="CHEBI:30616"/>
    </ligand>
</feature>
<proteinExistence type="predicted"/>
<evidence type="ECO:0000256" key="10">
    <source>
        <dbReference type="ARBA" id="ARBA00022840"/>
    </source>
</evidence>
<evidence type="ECO:0000256" key="3">
    <source>
        <dbReference type="ARBA" id="ARBA00012513"/>
    </source>
</evidence>
<dbReference type="Pfam" id="PF12330">
    <property type="entry name" value="Haspin_kinase"/>
    <property type="match status" value="1"/>
</dbReference>
<feature type="region of interest" description="Disordered" evidence="14">
    <location>
        <begin position="334"/>
        <end position="353"/>
    </location>
</feature>
<evidence type="ECO:0000256" key="7">
    <source>
        <dbReference type="ARBA" id="ARBA00022679"/>
    </source>
</evidence>
<evidence type="ECO:0000256" key="8">
    <source>
        <dbReference type="ARBA" id="ARBA00022741"/>
    </source>
</evidence>
<dbReference type="PROSITE" id="PS50011">
    <property type="entry name" value="PROTEIN_KINASE_DOM"/>
    <property type="match status" value="1"/>
</dbReference>
<dbReference type="EMBL" id="JARPUR010000002">
    <property type="protein sequence ID" value="KAK4881377.1"/>
    <property type="molecule type" value="Genomic_DNA"/>
</dbReference>
<name>A0AAN7Q088_9COLE</name>
<dbReference type="SUPFAM" id="SSF56112">
    <property type="entry name" value="Protein kinase-like (PK-like)"/>
    <property type="match status" value="1"/>
</dbReference>
<dbReference type="FunFam" id="1.10.510.10:FF:000401">
    <property type="entry name" value="serine/threonine-protein kinase haspin"/>
    <property type="match status" value="1"/>
</dbReference>
<evidence type="ECO:0000256" key="5">
    <source>
        <dbReference type="ARBA" id="ARBA00022490"/>
    </source>
</evidence>
<evidence type="ECO:0000256" key="6">
    <source>
        <dbReference type="ARBA" id="ARBA00022527"/>
    </source>
</evidence>
<dbReference type="GO" id="GO:0000278">
    <property type="term" value="P:mitotic cell cycle"/>
    <property type="evidence" value="ECO:0007669"/>
    <property type="project" value="TreeGrafter"/>
</dbReference>
<organism evidence="16 17">
    <name type="scientific">Aquatica leii</name>
    <dbReference type="NCBI Taxonomy" id="1421715"/>
    <lineage>
        <taxon>Eukaryota</taxon>
        <taxon>Metazoa</taxon>
        <taxon>Ecdysozoa</taxon>
        <taxon>Arthropoda</taxon>
        <taxon>Hexapoda</taxon>
        <taxon>Insecta</taxon>
        <taxon>Pterygota</taxon>
        <taxon>Neoptera</taxon>
        <taxon>Endopterygota</taxon>
        <taxon>Coleoptera</taxon>
        <taxon>Polyphaga</taxon>
        <taxon>Elateriformia</taxon>
        <taxon>Elateroidea</taxon>
        <taxon>Lampyridae</taxon>
        <taxon>Luciolinae</taxon>
        <taxon>Aquatica</taxon>
    </lineage>
</organism>
<evidence type="ECO:0000256" key="14">
    <source>
        <dbReference type="SAM" id="MobiDB-lite"/>
    </source>
</evidence>
<dbReference type="GO" id="GO:0005694">
    <property type="term" value="C:chromosome"/>
    <property type="evidence" value="ECO:0007669"/>
    <property type="project" value="UniProtKB-SubCell"/>
</dbReference>
<feature type="domain" description="Protein kinase" evidence="15">
    <location>
        <begin position="800"/>
        <end position="1112"/>
    </location>
</feature>
<evidence type="ECO:0000313" key="17">
    <source>
        <dbReference type="Proteomes" id="UP001353858"/>
    </source>
</evidence>
<dbReference type="PANTHER" id="PTHR24419">
    <property type="entry name" value="INTERLEUKIN-1 RECEPTOR-ASSOCIATED KINASE"/>
    <property type="match status" value="1"/>
</dbReference>
<feature type="region of interest" description="Disordered" evidence="14">
    <location>
        <begin position="515"/>
        <end position="535"/>
    </location>
</feature>
<evidence type="ECO:0000256" key="12">
    <source>
        <dbReference type="ARBA" id="ARBA00048679"/>
    </source>
</evidence>
<dbReference type="SMART" id="SM00220">
    <property type="entry name" value="S_TKc"/>
    <property type="match status" value="1"/>
</dbReference>
<keyword evidence="10 13" id="KW-0067">ATP-binding</keyword>
<keyword evidence="8 13" id="KW-0547">Nucleotide-binding</keyword>
<dbReference type="GO" id="GO:0005634">
    <property type="term" value="C:nucleus"/>
    <property type="evidence" value="ECO:0007669"/>
    <property type="project" value="TreeGrafter"/>
</dbReference>
<dbReference type="GO" id="GO:0005524">
    <property type="term" value="F:ATP binding"/>
    <property type="evidence" value="ECO:0007669"/>
    <property type="project" value="UniProtKB-UniRule"/>
</dbReference>
<evidence type="ECO:0000256" key="9">
    <source>
        <dbReference type="ARBA" id="ARBA00022777"/>
    </source>
</evidence>
<dbReference type="GO" id="GO:0072354">
    <property type="term" value="F:histone H3T3 kinase activity"/>
    <property type="evidence" value="ECO:0007669"/>
    <property type="project" value="TreeGrafter"/>
</dbReference>
<feature type="compositionally biased region" description="Low complexity" evidence="14">
    <location>
        <begin position="336"/>
        <end position="351"/>
    </location>
</feature>
<keyword evidence="6" id="KW-0723">Serine/threonine-protein kinase</keyword>
<dbReference type="Proteomes" id="UP001353858">
    <property type="component" value="Unassembled WGS sequence"/>
</dbReference>
<evidence type="ECO:0000259" key="15">
    <source>
        <dbReference type="PROSITE" id="PS50011"/>
    </source>
</evidence>
<dbReference type="PROSITE" id="PS00107">
    <property type="entry name" value="PROTEIN_KINASE_ATP"/>
    <property type="match status" value="1"/>
</dbReference>
<keyword evidence="9" id="KW-0418">Kinase</keyword>
<accession>A0AAN7Q088</accession>
<dbReference type="GO" id="GO:0035556">
    <property type="term" value="P:intracellular signal transduction"/>
    <property type="evidence" value="ECO:0007669"/>
    <property type="project" value="TreeGrafter"/>
</dbReference>
<dbReference type="EC" id="2.7.11.1" evidence="3"/>
<evidence type="ECO:0000256" key="11">
    <source>
        <dbReference type="ARBA" id="ARBA00047899"/>
    </source>
</evidence>
<dbReference type="Gene3D" id="3.30.200.20">
    <property type="entry name" value="Phosphorylase Kinase, domain 1"/>
    <property type="match status" value="1"/>
</dbReference>
<dbReference type="InterPro" id="IPR024604">
    <property type="entry name" value="GSG2_C"/>
</dbReference>
<evidence type="ECO:0000313" key="16">
    <source>
        <dbReference type="EMBL" id="KAK4881377.1"/>
    </source>
</evidence>
<evidence type="ECO:0000256" key="4">
    <source>
        <dbReference type="ARBA" id="ARBA00022454"/>
    </source>
</evidence>
<keyword evidence="17" id="KW-1185">Reference proteome</keyword>
<keyword evidence="4" id="KW-0158">Chromosome</keyword>
<keyword evidence="5" id="KW-0963">Cytoplasm</keyword>